<organism evidence="2 3">
    <name type="scientific">Hydrogenobacter thermophilus (strain DSM 6534 / IAM 12695 / TK-6)</name>
    <dbReference type="NCBI Taxonomy" id="608538"/>
    <lineage>
        <taxon>Bacteria</taxon>
        <taxon>Pseudomonadati</taxon>
        <taxon>Aquificota</taxon>
        <taxon>Aquificia</taxon>
        <taxon>Aquificales</taxon>
        <taxon>Aquificaceae</taxon>
        <taxon>Hydrogenobacter</taxon>
    </lineage>
</organism>
<sequence>MRWISFVLLVFLGVSLLEPVCHQAYAKAQHKKVSIHKKKHKAKHKIKRKKVVVKPSRNINSPQEGQLLKLEGMVKDINEQ</sequence>
<evidence type="ECO:0000313" key="3">
    <source>
        <dbReference type="Proteomes" id="UP000002574"/>
    </source>
</evidence>
<dbReference type="KEGG" id="hte:Hydth_0711"/>
<evidence type="ECO:0000256" key="1">
    <source>
        <dbReference type="SAM" id="MobiDB-lite"/>
    </source>
</evidence>
<dbReference type="KEGG" id="hth:HTH_0711"/>
<proteinExistence type="predicted"/>
<gene>
    <name evidence="2" type="ordered locus">HTH_0711</name>
</gene>
<protein>
    <submittedName>
        <fullName evidence="2">Uncharacterized protein</fullName>
    </submittedName>
</protein>
<evidence type="ECO:0000313" key="2">
    <source>
        <dbReference type="EMBL" id="BAI69171.1"/>
    </source>
</evidence>
<dbReference type="AlphaFoldDB" id="D3DH69"/>
<dbReference type="RefSeq" id="WP_012963353.1">
    <property type="nucleotide sequence ID" value="NC_013799.1"/>
</dbReference>
<dbReference type="STRING" id="608538.HTH_0711"/>
<reference evidence="2 3" key="1">
    <citation type="journal article" date="2010" name="J. Bacteriol.">
        <title>Complete genome sequence of the thermophilic, obligately chemolithoautotrophic hydrogen-oxidizing bacterium Hydrogenobacter thermophilus TK-6.</title>
        <authorList>
            <person name="Arai H."/>
            <person name="Kanbe H."/>
            <person name="Ishii M."/>
            <person name="Igarashi Y."/>
        </authorList>
    </citation>
    <scope>NUCLEOTIDE SEQUENCE [LARGE SCALE GENOMIC DNA]</scope>
    <source>
        <strain evidence="3">DSM 6534 / IAM 12695 / TK-6 [Tokyo]</strain>
    </source>
</reference>
<feature type="compositionally biased region" description="Basic residues" evidence="1">
    <location>
        <begin position="32"/>
        <end position="52"/>
    </location>
</feature>
<accession>D3DH69</accession>
<dbReference type="Proteomes" id="UP000002574">
    <property type="component" value="Chromosome"/>
</dbReference>
<name>D3DH69_HYDTT</name>
<feature type="region of interest" description="Disordered" evidence="1">
    <location>
        <begin position="32"/>
        <end position="53"/>
    </location>
</feature>
<keyword evidence="3" id="KW-1185">Reference proteome</keyword>
<dbReference type="EMBL" id="AP011112">
    <property type="protein sequence ID" value="BAI69171.1"/>
    <property type="molecule type" value="Genomic_DNA"/>
</dbReference>